<dbReference type="EMBL" id="CP014870">
    <property type="protein sequence ID" value="ANJ57809.1"/>
    <property type="molecule type" value="Genomic_DNA"/>
</dbReference>
<gene>
    <name evidence="1" type="ORF">PMA3_22680</name>
</gene>
<evidence type="ECO:0000313" key="2">
    <source>
        <dbReference type="Proteomes" id="UP000078354"/>
    </source>
</evidence>
<dbReference type="Proteomes" id="UP000078354">
    <property type="component" value="Chromosome"/>
</dbReference>
<dbReference type="KEGG" id="psil:PMA3_22680"/>
<reference evidence="1 2" key="1">
    <citation type="journal article" date="2018" name="Syst. Appl. Microbiol.">
        <title>Pseudomonas silesiensis sp. nov. strain A3T isolated from a biological pesticide sewage treatment plant and analysis of the complete genome sequence.</title>
        <authorList>
            <person name="Kaminski M.A."/>
            <person name="Furmanczyk E.M."/>
            <person name="Sobczak A."/>
            <person name="Dziembowski A."/>
            <person name="Lipinski L."/>
        </authorList>
    </citation>
    <scope>NUCLEOTIDE SEQUENCE [LARGE SCALE GENOMIC DNA]</scope>
    <source>
        <strain evidence="1 2">A3</strain>
    </source>
</reference>
<keyword evidence="2" id="KW-1185">Reference proteome</keyword>
<sequence>MSTAKVEKISALTEFFSNTPAETRREILMGVISKANASQRDVIQKAEAIKAARAAAPTT</sequence>
<dbReference type="AlphaFoldDB" id="A0A191YYH1"/>
<protein>
    <submittedName>
        <fullName evidence="1">Uncharacterized protein</fullName>
    </submittedName>
</protein>
<name>A0A191YYH1_9PSED</name>
<evidence type="ECO:0000313" key="1">
    <source>
        <dbReference type="EMBL" id="ANJ57809.1"/>
    </source>
</evidence>
<accession>A0A191YYH1</accession>
<organism evidence="1 2">
    <name type="scientific">Pseudomonas silesiensis</name>
    <dbReference type="NCBI Taxonomy" id="1853130"/>
    <lineage>
        <taxon>Bacteria</taxon>
        <taxon>Pseudomonadati</taxon>
        <taxon>Pseudomonadota</taxon>
        <taxon>Gammaproteobacteria</taxon>
        <taxon>Pseudomonadales</taxon>
        <taxon>Pseudomonadaceae</taxon>
        <taxon>Pseudomonas</taxon>
    </lineage>
</organism>
<proteinExistence type="predicted"/>